<feature type="compositionally biased region" description="Basic and acidic residues" evidence="1">
    <location>
        <begin position="68"/>
        <end position="87"/>
    </location>
</feature>
<name>W1NEJ2_AMBTC</name>
<evidence type="ECO:0000313" key="2">
    <source>
        <dbReference type="EMBL" id="ERM93794.1"/>
    </source>
</evidence>
<protein>
    <submittedName>
        <fullName evidence="2">Uncharacterized protein</fullName>
    </submittedName>
</protein>
<proteinExistence type="predicted"/>
<evidence type="ECO:0000313" key="3">
    <source>
        <dbReference type="Proteomes" id="UP000017836"/>
    </source>
</evidence>
<evidence type="ECO:0000256" key="1">
    <source>
        <dbReference type="SAM" id="MobiDB-lite"/>
    </source>
</evidence>
<dbReference type="EMBL" id="KI397594">
    <property type="protein sequence ID" value="ERM93794.1"/>
    <property type="molecule type" value="Genomic_DNA"/>
</dbReference>
<sequence>MQTENPSNAIVDPQQVQTMVAMDGSIEEALMIPPLNVFPAENLELISFKDDKYFMRKGLEGQGGRRSKVGDKVIETPAEKTKAEGKGIAKSIAKATRSSPSLAPQKMDQGGGGLIILSDDSVMEPVESCTFISAGK</sequence>
<dbReference type="AlphaFoldDB" id="W1NEJ2"/>
<keyword evidence="3" id="KW-1185">Reference proteome</keyword>
<dbReference type="HOGENOM" id="CLU_151067_0_0_1"/>
<gene>
    <name evidence="2" type="ORF">AMTR_s00906p00007810</name>
</gene>
<accession>W1NEJ2</accession>
<dbReference type="Proteomes" id="UP000017836">
    <property type="component" value="Unassembled WGS sequence"/>
</dbReference>
<feature type="region of interest" description="Disordered" evidence="1">
    <location>
        <begin position="61"/>
        <end position="110"/>
    </location>
</feature>
<dbReference type="Gramene" id="ERM93794">
    <property type="protein sequence ID" value="ERM93794"/>
    <property type="gene ID" value="AMTR_s00906p00007810"/>
</dbReference>
<organism evidence="2 3">
    <name type="scientific">Amborella trichopoda</name>
    <dbReference type="NCBI Taxonomy" id="13333"/>
    <lineage>
        <taxon>Eukaryota</taxon>
        <taxon>Viridiplantae</taxon>
        <taxon>Streptophyta</taxon>
        <taxon>Embryophyta</taxon>
        <taxon>Tracheophyta</taxon>
        <taxon>Spermatophyta</taxon>
        <taxon>Magnoliopsida</taxon>
        <taxon>Amborellales</taxon>
        <taxon>Amborellaceae</taxon>
        <taxon>Amborella</taxon>
    </lineage>
</organism>
<feature type="non-terminal residue" evidence="2">
    <location>
        <position position="136"/>
    </location>
</feature>
<reference evidence="3" key="1">
    <citation type="journal article" date="2013" name="Science">
        <title>The Amborella genome and the evolution of flowering plants.</title>
        <authorList>
            <consortium name="Amborella Genome Project"/>
        </authorList>
    </citation>
    <scope>NUCLEOTIDE SEQUENCE [LARGE SCALE GENOMIC DNA]</scope>
</reference>